<dbReference type="GO" id="GO:0016787">
    <property type="term" value="F:hydrolase activity"/>
    <property type="evidence" value="ECO:0007669"/>
    <property type="project" value="UniProtKB-KW"/>
</dbReference>
<dbReference type="InterPro" id="IPR000073">
    <property type="entry name" value="AB_hydrolase_1"/>
</dbReference>
<keyword evidence="2" id="KW-0378">Hydrolase</keyword>
<accession>A0ABN6X3Z8</accession>
<reference evidence="3" key="1">
    <citation type="journal article" date="2019" name="Int. J. Syst. Evol. Microbiol.">
        <title>The Global Catalogue of Microorganisms (GCM) 10K type strain sequencing project: providing services to taxonomists for standard genome sequencing and annotation.</title>
        <authorList>
            <consortium name="The Broad Institute Genomics Platform"/>
            <consortium name="The Broad Institute Genome Sequencing Center for Infectious Disease"/>
            <person name="Wu L."/>
            <person name="Ma J."/>
        </authorList>
    </citation>
    <scope>NUCLEOTIDE SEQUENCE [LARGE SCALE GENOMIC DNA]</scope>
    <source>
        <strain evidence="3">NBRC 106310</strain>
    </source>
</reference>
<dbReference type="EMBL" id="AP027728">
    <property type="protein sequence ID" value="BDZ39282.1"/>
    <property type="molecule type" value="Genomic_DNA"/>
</dbReference>
<dbReference type="InterPro" id="IPR029058">
    <property type="entry name" value="AB_hydrolase_fold"/>
</dbReference>
<keyword evidence="3" id="KW-1185">Reference proteome</keyword>
<feature type="domain" description="AB hydrolase-1" evidence="1">
    <location>
        <begin position="22"/>
        <end position="256"/>
    </location>
</feature>
<dbReference type="InterPro" id="IPR050266">
    <property type="entry name" value="AB_hydrolase_sf"/>
</dbReference>
<protein>
    <submittedName>
        <fullName evidence="2">2-hydroxy-6-ketonona-2,4-dienedioic acid hydrolase</fullName>
    </submittedName>
</protein>
<evidence type="ECO:0000259" key="1">
    <source>
        <dbReference type="Pfam" id="PF00561"/>
    </source>
</evidence>
<evidence type="ECO:0000313" key="2">
    <source>
        <dbReference type="EMBL" id="BDZ39282.1"/>
    </source>
</evidence>
<dbReference type="PANTHER" id="PTHR43798">
    <property type="entry name" value="MONOACYLGLYCEROL LIPASE"/>
    <property type="match status" value="1"/>
</dbReference>
<gene>
    <name evidence="2" type="ORF">GCM10025863_18960</name>
</gene>
<organism evidence="2 3">
    <name type="scientific">Microbacterium suwonense</name>
    <dbReference type="NCBI Taxonomy" id="683047"/>
    <lineage>
        <taxon>Bacteria</taxon>
        <taxon>Bacillati</taxon>
        <taxon>Actinomycetota</taxon>
        <taxon>Actinomycetes</taxon>
        <taxon>Micrococcales</taxon>
        <taxon>Microbacteriaceae</taxon>
        <taxon>Microbacterium</taxon>
    </lineage>
</organism>
<dbReference type="Pfam" id="PF00561">
    <property type="entry name" value="Abhydrolase_1"/>
    <property type="match status" value="1"/>
</dbReference>
<proteinExistence type="predicted"/>
<name>A0ABN6X3Z8_9MICO</name>
<dbReference type="PANTHER" id="PTHR43798:SF5">
    <property type="entry name" value="MONOACYLGLYCEROL LIPASE ABHD6"/>
    <property type="match status" value="1"/>
</dbReference>
<sequence>MGPWRTRVLEIEPQGGSSTAEVVVLANGTSGHIEAWTQNVRALAVAGFRVVGYDYPGHGYTTLTDHDLEIPEYEQHLLGLLDTLGLDRVHLAGESLGGWLAVKFAAHHPERLRTVILSAPGGRVVGEQKVDKAQSVSVQAVTEPTFENVKKRLQVVIHDPENITDELVKVRRAIYSQDPSGANMAHVSALRRPEPRWRNRVTDEDFASIGVPALFVWTDNEPTGDAEEGRRLAGLIPDNEFLLVEGAAHWPQWEGADAFNAAATAFLARHSEGSDQ</sequence>
<dbReference type="Gene3D" id="3.40.50.1820">
    <property type="entry name" value="alpha/beta hydrolase"/>
    <property type="match status" value="1"/>
</dbReference>
<evidence type="ECO:0000313" key="3">
    <source>
        <dbReference type="Proteomes" id="UP001321543"/>
    </source>
</evidence>
<dbReference type="Proteomes" id="UP001321543">
    <property type="component" value="Chromosome"/>
</dbReference>
<dbReference type="SUPFAM" id="SSF53474">
    <property type="entry name" value="alpha/beta-Hydrolases"/>
    <property type="match status" value="1"/>
</dbReference>
<dbReference type="PRINTS" id="PR00111">
    <property type="entry name" value="ABHYDROLASE"/>
</dbReference>